<keyword evidence="2" id="KW-0812">Transmembrane</keyword>
<name>A0ABR7J428_9FLAO</name>
<proteinExistence type="predicted"/>
<evidence type="ECO:0000256" key="1">
    <source>
        <dbReference type="SAM" id="MobiDB-lite"/>
    </source>
</evidence>
<keyword evidence="2" id="KW-0472">Membrane</keyword>
<gene>
    <name evidence="3" type="ORF">H8R23_02585</name>
</gene>
<dbReference type="Proteomes" id="UP000629963">
    <property type="component" value="Unassembled WGS sequence"/>
</dbReference>
<organism evidence="3 4">
    <name type="scientific">Flavobacterium kayseriense</name>
    <dbReference type="NCBI Taxonomy" id="2764714"/>
    <lineage>
        <taxon>Bacteria</taxon>
        <taxon>Pseudomonadati</taxon>
        <taxon>Bacteroidota</taxon>
        <taxon>Flavobacteriia</taxon>
        <taxon>Flavobacteriales</taxon>
        <taxon>Flavobacteriaceae</taxon>
        <taxon>Flavobacterium</taxon>
    </lineage>
</organism>
<feature type="transmembrane region" description="Helical" evidence="2">
    <location>
        <begin position="35"/>
        <end position="51"/>
    </location>
</feature>
<evidence type="ECO:0000313" key="4">
    <source>
        <dbReference type="Proteomes" id="UP000629963"/>
    </source>
</evidence>
<protein>
    <recommendedName>
        <fullName evidence="5">Signal peptidase</fullName>
    </recommendedName>
</protein>
<evidence type="ECO:0000256" key="2">
    <source>
        <dbReference type="SAM" id="Phobius"/>
    </source>
</evidence>
<reference evidence="3 4" key="1">
    <citation type="submission" date="2020-08" db="EMBL/GenBank/DDBJ databases">
        <title>Description of novel Flavobacterium F-380 isolate.</title>
        <authorList>
            <person name="Saticioglu I.B."/>
            <person name="Duman M."/>
            <person name="Altun S."/>
        </authorList>
    </citation>
    <scope>NUCLEOTIDE SEQUENCE [LARGE SCALE GENOMIC DNA]</scope>
    <source>
        <strain evidence="3 4">F-380</strain>
    </source>
</reference>
<dbReference type="RefSeq" id="WP_187008862.1">
    <property type="nucleotide sequence ID" value="NZ_JACRUI010000001.1"/>
</dbReference>
<keyword evidence="2" id="KW-1133">Transmembrane helix</keyword>
<comment type="caution">
    <text evidence="3">The sequence shown here is derived from an EMBL/GenBank/DDBJ whole genome shotgun (WGS) entry which is preliminary data.</text>
</comment>
<accession>A0ABR7J428</accession>
<evidence type="ECO:0000313" key="3">
    <source>
        <dbReference type="EMBL" id="MBC5840280.1"/>
    </source>
</evidence>
<feature type="region of interest" description="Disordered" evidence="1">
    <location>
        <begin position="1"/>
        <end position="25"/>
    </location>
</feature>
<keyword evidence="4" id="KW-1185">Reference proteome</keyword>
<sequence length="64" mass="6767">MSVFAGTVPASGPPSPTGRGAVVPPPPPGLPIDDYVFVLIIIALFFGFYVVNKRQIKTKPSILD</sequence>
<evidence type="ECO:0008006" key="5">
    <source>
        <dbReference type="Google" id="ProtNLM"/>
    </source>
</evidence>
<dbReference type="EMBL" id="JACRUJ010000001">
    <property type="protein sequence ID" value="MBC5840280.1"/>
    <property type="molecule type" value="Genomic_DNA"/>
</dbReference>